<dbReference type="EMBL" id="KB300862">
    <property type="protein sequence ID" value="ELU06228.1"/>
    <property type="molecule type" value="Genomic_DNA"/>
</dbReference>
<dbReference type="InterPro" id="IPR000611">
    <property type="entry name" value="NPY_rcpt"/>
</dbReference>
<keyword evidence="4 10" id="KW-1133">Transmembrane helix</keyword>
<dbReference type="CDD" id="cd14993">
    <property type="entry name" value="7tmA_CCKR-like"/>
    <property type="match status" value="1"/>
</dbReference>
<name>R7UJF4_CAPTE</name>
<keyword evidence="14" id="KW-1185">Reference proteome</keyword>
<evidence type="ECO:0000313" key="14">
    <source>
        <dbReference type="Proteomes" id="UP000014760"/>
    </source>
</evidence>
<gene>
    <name evidence="12" type="ORF">CAPTEDRAFT_23754</name>
</gene>
<feature type="transmembrane region" description="Helical" evidence="10">
    <location>
        <begin position="177"/>
        <end position="199"/>
    </location>
</feature>
<feature type="transmembrane region" description="Helical" evidence="10">
    <location>
        <begin position="6"/>
        <end position="28"/>
    </location>
</feature>
<evidence type="ECO:0000256" key="5">
    <source>
        <dbReference type="ARBA" id="ARBA00023040"/>
    </source>
</evidence>
<dbReference type="Proteomes" id="UP000014760">
    <property type="component" value="Unassembled WGS sequence"/>
</dbReference>
<protein>
    <recommendedName>
        <fullName evidence="11">G-protein coupled receptors family 1 profile domain-containing protein</fullName>
    </recommendedName>
</protein>
<comment type="similarity">
    <text evidence="2 9">Belongs to the G-protein coupled receptor 1 family.</text>
</comment>
<feature type="transmembrane region" description="Helical" evidence="10">
    <location>
        <begin position="122"/>
        <end position="142"/>
    </location>
</feature>
<feature type="non-terminal residue" evidence="12">
    <location>
        <position position="1"/>
    </location>
</feature>
<reference evidence="12 14" key="2">
    <citation type="journal article" date="2013" name="Nature">
        <title>Insights into bilaterian evolution from three spiralian genomes.</title>
        <authorList>
            <person name="Simakov O."/>
            <person name="Marletaz F."/>
            <person name="Cho S.J."/>
            <person name="Edsinger-Gonzales E."/>
            <person name="Havlak P."/>
            <person name="Hellsten U."/>
            <person name="Kuo D.H."/>
            <person name="Larsson T."/>
            <person name="Lv J."/>
            <person name="Arendt D."/>
            <person name="Savage R."/>
            <person name="Osoegawa K."/>
            <person name="de Jong P."/>
            <person name="Grimwood J."/>
            <person name="Chapman J.A."/>
            <person name="Shapiro H."/>
            <person name="Aerts A."/>
            <person name="Otillar R.P."/>
            <person name="Terry A.Y."/>
            <person name="Boore J.L."/>
            <person name="Grigoriev I.V."/>
            <person name="Lindberg D.R."/>
            <person name="Seaver E.C."/>
            <person name="Weisblat D.A."/>
            <person name="Putnam N.H."/>
            <person name="Rokhsar D.S."/>
        </authorList>
    </citation>
    <scope>NUCLEOTIDE SEQUENCE</scope>
    <source>
        <strain evidence="12 14">I ESC-2004</strain>
    </source>
</reference>
<keyword evidence="3 9" id="KW-0812">Transmembrane</keyword>
<keyword evidence="6 10" id="KW-0472">Membrane</keyword>
<evidence type="ECO:0000259" key="11">
    <source>
        <dbReference type="PROSITE" id="PS50262"/>
    </source>
</evidence>
<sequence>VKVAYLVIYCVVMFLAVAGNILVIWTVYSNKQMRTVTNYYIVNLATCDFLVAVFVLPLKLLEYVAPCSWHVFGHDSLCAALSFTLPVFVFASVLTLVAISLERYYAIVYPLKAKIISGKSRTRCIIAFTWVIAIVLAVPFLYCKSYAFNIHSQYGTVRRHICTDRFDDIGSGQFRKWFFIFLFLMMYIVPSIIIMYTCVHMTICLLRPVETEDGGNSLRRLEENKRKVARMIIIVAGAFLVSWTPFYLVNIISQNQSDSFLRRSNFLLTMLSTHLFGFLNSCANPFIYCFLSEKFRTSFRNILLNFVR</sequence>
<feature type="non-terminal residue" evidence="12">
    <location>
        <position position="308"/>
    </location>
</feature>
<feature type="transmembrane region" description="Helical" evidence="10">
    <location>
        <begin position="40"/>
        <end position="60"/>
    </location>
</feature>
<evidence type="ECO:0000313" key="13">
    <source>
        <dbReference type="EnsemblMetazoa" id="CapteP23754"/>
    </source>
</evidence>
<proteinExistence type="inferred from homology"/>
<evidence type="ECO:0000256" key="9">
    <source>
        <dbReference type="RuleBase" id="RU000688"/>
    </source>
</evidence>
<evidence type="ECO:0000256" key="2">
    <source>
        <dbReference type="ARBA" id="ARBA00010663"/>
    </source>
</evidence>
<dbReference type="HOGENOM" id="CLU_009579_6_1_1"/>
<dbReference type="EnsemblMetazoa" id="CapteT23754">
    <property type="protein sequence ID" value="CapteP23754"/>
    <property type="gene ID" value="CapteG23754"/>
</dbReference>
<dbReference type="AlphaFoldDB" id="R7UJF4"/>
<dbReference type="PANTHER" id="PTHR45695:SF15">
    <property type="entry name" value="OPSIN RH2"/>
    <property type="match status" value="1"/>
</dbReference>
<comment type="subcellular location">
    <subcellularLocation>
        <location evidence="1">Membrane</location>
        <topology evidence="1">Multi-pass membrane protein</topology>
    </subcellularLocation>
</comment>
<dbReference type="STRING" id="283909.R7UJF4"/>
<dbReference type="Pfam" id="PF00001">
    <property type="entry name" value="7tm_1"/>
    <property type="match status" value="1"/>
</dbReference>
<evidence type="ECO:0000256" key="3">
    <source>
        <dbReference type="ARBA" id="ARBA00022692"/>
    </source>
</evidence>
<dbReference type="Gene3D" id="1.20.1070.10">
    <property type="entry name" value="Rhodopsin 7-helix transmembrane proteins"/>
    <property type="match status" value="1"/>
</dbReference>
<feature type="transmembrane region" description="Helical" evidence="10">
    <location>
        <begin position="228"/>
        <end position="246"/>
    </location>
</feature>
<dbReference type="SUPFAM" id="SSF81321">
    <property type="entry name" value="Family A G protein-coupled receptor-like"/>
    <property type="match status" value="1"/>
</dbReference>
<evidence type="ECO:0000256" key="8">
    <source>
        <dbReference type="ARBA" id="ARBA00023224"/>
    </source>
</evidence>
<dbReference type="PROSITE" id="PS00237">
    <property type="entry name" value="G_PROTEIN_RECEP_F1_1"/>
    <property type="match status" value="1"/>
</dbReference>
<evidence type="ECO:0000313" key="12">
    <source>
        <dbReference type="EMBL" id="ELU06228.1"/>
    </source>
</evidence>
<accession>R7UJF4</accession>
<feature type="transmembrane region" description="Helical" evidence="10">
    <location>
        <begin position="80"/>
        <end position="101"/>
    </location>
</feature>
<reference evidence="14" key="1">
    <citation type="submission" date="2012-12" db="EMBL/GenBank/DDBJ databases">
        <authorList>
            <person name="Hellsten U."/>
            <person name="Grimwood J."/>
            <person name="Chapman J.A."/>
            <person name="Shapiro H."/>
            <person name="Aerts A."/>
            <person name="Otillar R.P."/>
            <person name="Terry A.Y."/>
            <person name="Boore J.L."/>
            <person name="Simakov O."/>
            <person name="Marletaz F."/>
            <person name="Cho S.-J."/>
            <person name="Edsinger-Gonzales E."/>
            <person name="Havlak P."/>
            <person name="Kuo D.-H."/>
            <person name="Larsson T."/>
            <person name="Lv J."/>
            <person name="Arendt D."/>
            <person name="Savage R."/>
            <person name="Osoegawa K."/>
            <person name="de Jong P."/>
            <person name="Lindberg D.R."/>
            <person name="Seaver E.C."/>
            <person name="Weisblat D.A."/>
            <person name="Putnam N.H."/>
            <person name="Grigoriev I.V."/>
            <person name="Rokhsar D.S."/>
        </authorList>
    </citation>
    <scope>NUCLEOTIDE SEQUENCE</scope>
    <source>
        <strain evidence="14">I ESC-2004</strain>
    </source>
</reference>
<evidence type="ECO:0000256" key="10">
    <source>
        <dbReference type="SAM" id="Phobius"/>
    </source>
</evidence>
<dbReference type="InterPro" id="IPR017452">
    <property type="entry name" value="GPCR_Rhodpsn_7TM"/>
</dbReference>
<keyword evidence="8 9" id="KW-0807">Transducer</keyword>
<dbReference type="EMBL" id="AMQN01007530">
    <property type="status" value="NOT_ANNOTATED_CDS"/>
    <property type="molecule type" value="Genomic_DNA"/>
</dbReference>
<evidence type="ECO:0000256" key="4">
    <source>
        <dbReference type="ARBA" id="ARBA00022989"/>
    </source>
</evidence>
<dbReference type="OMA" id="TAVNYYM"/>
<evidence type="ECO:0000256" key="7">
    <source>
        <dbReference type="ARBA" id="ARBA00023170"/>
    </source>
</evidence>
<dbReference type="GO" id="GO:0005886">
    <property type="term" value="C:plasma membrane"/>
    <property type="evidence" value="ECO:0007669"/>
    <property type="project" value="TreeGrafter"/>
</dbReference>
<feature type="transmembrane region" description="Helical" evidence="10">
    <location>
        <begin position="266"/>
        <end position="291"/>
    </location>
</feature>
<dbReference type="PRINTS" id="PR01012">
    <property type="entry name" value="NRPEPTIDEYR"/>
</dbReference>
<dbReference type="InterPro" id="IPR000276">
    <property type="entry name" value="GPCR_Rhodpsn"/>
</dbReference>
<keyword evidence="5 9" id="KW-0297">G-protein coupled receptor</keyword>
<reference evidence="13" key="3">
    <citation type="submission" date="2015-06" db="UniProtKB">
        <authorList>
            <consortium name="EnsemblMetazoa"/>
        </authorList>
    </citation>
    <scope>IDENTIFICATION</scope>
</reference>
<dbReference type="OrthoDB" id="2101615at2759"/>
<dbReference type="SMART" id="SM01381">
    <property type="entry name" value="7TM_GPCR_Srsx"/>
    <property type="match status" value="1"/>
</dbReference>
<organism evidence="12">
    <name type="scientific">Capitella teleta</name>
    <name type="common">Polychaete worm</name>
    <dbReference type="NCBI Taxonomy" id="283909"/>
    <lineage>
        <taxon>Eukaryota</taxon>
        <taxon>Metazoa</taxon>
        <taxon>Spiralia</taxon>
        <taxon>Lophotrochozoa</taxon>
        <taxon>Annelida</taxon>
        <taxon>Polychaeta</taxon>
        <taxon>Sedentaria</taxon>
        <taxon>Scolecida</taxon>
        <taxon>Capitellidae</taxon>
        <taxon>Capitella</taxon>
    </lineage>
</organism>
<feature type="domain" description="G-protein coupled receptors family 1 profile" evidence="11">
    <location>
        <begin position="19"/>
        <end position="288"/>
    </location>
</feature>
<evidence type="ECO:0000256" key="6">
    <source>
        <dbReference type="ARBA" id="ARBA00023136"/>
    </source>
</evidence>
<dbReference type="PROSITE" id="PS50262">
    <property type="entry name" value="G_PROTEIN_RECEP_F1_2"/>
    <property type="match status" value="1"/>
</dbReference>
<dbReference type="PRINTS" id="PR00237">
    <property type="entry name" value="GPCRRHODOPSN"/>
</dbReference>
<dbReference type="PANTHER" id="PTHR45695">
    <property type="entry name" value="LEUCOKININ RECEPTOR-RELATED"/>
    <property type="match status" value="1"/>
</dbReference>
<evidence type="ECO:0000256" key="1">
    <source>
        <dbReference type="ARBA" id="ARBA00004141"/>
    </source>
</evidence>
<keyword evidence="7 9" id="KW-0675">Receptor</keyword>
<dbReference type="GO" id="GO:0004983">
    <property type="term" value="F:neuropeptide Y receptor activity"/>
    <property type="evidence" value="ECO:0007669"/>
    <property type="project" value="InterPro"/>
</dbReference>